<name>A0A6A5ULC4_9PLEO</name>
<keyword evidence="2" id="KW-1185">Reference proteome</keyword>
<proteinExistence type="predicted"/>
<evidence type="ECO:0000313" key="1">
    <source>
        <dbReference type="EMBL" id="KAF1965645.1"/>
    </source>
</evidence>
<evidence type="ECO:0000313" key="2">
    <source>
        <dbReference type="Proteomes" id="UP000800036"/>
    </source>
</evidence>
<gene>
    <name evidence="1" type="ORF">BU23DRAFT_19965</name>
</gene>
<accession>A0A6A5ULC4</accession>
<dbReference type="EMBL" id="ML976758">
    <property type="protein sequence ID" value="KAF1965645.1"/>
    <property type="molecule type" value="Genomic_DNA"/>
</dbReference>
<dbReference type="AlphaFoldDB" id="A0A6A5ULC4"/>
<sequence length="160" mass="18412">MVHSTYTWYMSCLPSKGGGTRIGILSDCTACKPKCHDSSGRYGQHVFSEQSSTIFRLGIDYEIWQFKGLARYCCKYWMTSVHQGEHPVSERCLGRLQMSFRGLFLSYSPLLSHSLPLPTRMTASCFLILLSWSFFFRSFVRCLARNAEDWLYSARSPFKA</sequence>
<dbReference type="Proteomes" id="UP000800036">
    <property type="component" value="Unassembled WGS sequence"/>
</dbReference>
<protein>
    <submittedName>
        <fullName evidence="1">Uncharacterized protein</fullName>
    </submittedName>
</protein>
<reference evidence="1" key="1">
    <citation type="journal article" date="2020" name="Stud. Mycol.">
        <title>101 Dothideomycetes genomes: a test case for predicting lifestyles and emergence of pathogens.</title>
        <authorList>
            <person name="Haridas S."/>
            <person name="Albert R."/>
            <person name="Binder M."/>
            <person name="Bloem J."/>
            <person name="Labutti K."/>
            <person name="Salamov A."/>
            <person name="Andreopoulos B."/>
            <person name="Baker S."/>
            <person name="Barry K."/>
            <person name="Bills G."/>
            <person name="Bluhm B."/>
            <person name="Cannon C."/>
            <person name="Castanera R."/>
            <person name="Culley D."/>
            <person name="Daum C."/>
            <person name="Ezra D."/>
            <person name="Gonzalez J."/>
            <person name="Henrissat B."/>
            <person name="Kuo A."/>
            <person name="Liang C."/>
            <person name="Lipzen A."/>
            <person name="Lutzoni F."/>
            <person name="Magnuson J."/>
            <person name="Mondo S."/>
            <person name="Nolan M."/>
            <person name="Ohm R."/>
            <person name="Pangilinan J."/>
            <person name="Park H.-J."/>
            <person name="Ramirez L."/>
            <person name="Alfaro M."/>
            <person name="Sun H."/>
            <person name="Tritt A."/>
            <person name="Yoshinaga Y."/>
            <person name="Zwiers L.-H."/>
            <person name="Turgeon B."/>
            <person name="Goodwin S."/>
            <person name="Spatafora J."/>
            <person name="Crous P."/>
            <person name="Grigoriev I."/>
        </authorList>
    </citation>
    <scope>NUCLEOTIDE SEQUENCE</scope>
    <source>
        <strain evidence="1">CBS 107.79</strain>
    </source>
</reference>
<organism evidence="1 2">
    <name type="scientific">Bimuria novae-zelandiae CBS 107.79</name>
    <dbReference type="NCBI Taxonomy" id="1447943"/>
    <lineage>
        <taxon>Eukaryota</taxon>
        <taxon>Fungi</taxon>
        <taxon>Dikarya</taxon>
        <taxon>Ascomycota</taxon>
        <taxon>Pezizomycotina</taxon>
        <taxon>Dothideomycetes</taxon>
        <taxon>Pleosporomycetidae</taxon>
        <taxon>Pleosporales</taxon>
        <taxon>Massarineae</taxon>
        <taxon>Didymosphaeriaceae</taxon>
        <taxon>Bimuria</taxon>
    </lineage>
</organism>